<dbReference type="InterPro" id="IPR041698">
    <property type="entry name" value="Methyltransf_25"/>
</dbReference>
<evidence type="ECO:0000313" key="3">
    <source>
        <dbReference type="EMBL" id="OGM65034.1"/>
    </source>
</evidence>
<dbReference type="Gene3D" id="3.40.50.150">
    <property type="entry name" value="Vaccinia Virus protein VP39"/>
    <property type="match status" value="1"/>
</dbReference>
<dbReference type="InterPro" id="IPR029063">
    <property type="entry name" value="SAM-dependent_MTases_sf"/>
</dbReference>
<dbReference type="SUPFAM" id="SSF53335">
    <property type="entry name" value="S-adenosyl-L-methionine-dependent methyltransferases"/>
    <property type="match status" value="1"/>
</dbReference>
<evidence type="ECO:0000256" key="1">
    <source>
        <dbReference type="ARBA" id="ARBA00022679"/>
    </source>
</evidence>
<gene>
    <name evidence="3" type="ORF">A2893_05255</name>
</gene>
<protein>
    <recommendedName>
        <fullName evidence="2">Methyltransferase domain-containing protein</fullName>
    </recommendedName>
</protein>
<proteinExistence type="predicted"/>
<dbReference type="CDD" id="cd02440">
    <property type="entry name" value="AdoMet_MTases"/>
    <property type="match status" value="1"/>
</dbReference>
<feature type="domain" description="Methyltransferase" evidence="2">
    <location>
        <begin position="51"/>
        <end position="150"/>
    </location>
</feature>
<comment type="caution">
    <text evidence="3">The sequence shown here is derived from an EMBL/GenBank/DDBJ whole genome shotgun (WGS) entry which is preliminary data.</text>
</comment>
<sequence length="279" mass="32670">MRRVNPKHYSEEYYLTDASGYDEFKISWGKILEPRLSRIAKEIPSVYGRKVLDIGCGRGELAFWSARNGAKEVVGIDYSRNAIKLANEAKKHYSRAVQKKVTFKIGDAKNLRFKNNGFEVVILTEVLEHLYPEEQLIVFQQIRRILTDGGFVFIHAAPSKWFNDFTYRFWCYPLSTIIVGVNNLMTNGDYGNLDKPLKIRTRYHKIMHVNEPNYFSLKRIFKESGFEGKIRSTNITINKPEITWKDKLFNFLVFLYPLSKNVPFNILWGNDYFAVLRKK</sequence>
<dbReference type="GO" id="GO:0016740">
    <property type="term" value="F:transferase activity"/>
    <property type="evidence" value="ECO:0007669"/>
    <property type="project" value="UniProtKB-KW"/>
</dbReference>
<dbReference type="Proteomes" id="UP000176725">
    <property type="component" value="Unassembled WGS sequence"/>
</dbReference>
<reference evidence="3 4" key="1">
    <citation type="journal article" date="2016" name="Nat. Commun.">
        <title>Thousands of microbial genomes shed light on interconnected biogeochemical processes in an aquifer system.</title>
        <authorList>
            <person name="Anantharaman K."/>
            <person name="Brown C.T."/>
            <person name="Hug L.A."/>
            <person name="Sharon I."/>
            <person name="Castelle C.J."/>
            <person name="Probst A.J."/>
            <person name="Thomas B.C."/>
            <person name="Singh A."/>
            <person name="Wilkins M.J."/>
            <person name="Karaoz U."/>
            <person name="Brodie E.L."/>
            <person name="Williams K.H."/>
            <person name="Hubbard S.S."/>
            <person name="Banfield J.F."/>
        </authorList>
    </citation>
    <scope>NUCLEOTIDE SEQUENCE [LARGE SCALE GENOMIC DNA]</scope>
</reference>
<evidence type="ECO:0000259" key="2">
    <source>
        <dbReference type="Pfam" id="PF13649"/>
    </source>
</evidence>
<name>A0A1F8BLU9_9BACT</name>
<accession>A0A1F8BLU9</accession>
<keyword evidence="1" id="KW-0808">Transferase</keyword>
<dbReference type="AlphaFoldDB" id="A0A1F8BLU9"/>
<evidence type="ECO:0000313" key="4">
    <source>
        <dbReference type="Proteomes" id="UP000176725"/>
    </source>
</evidence>
<organism evidence="3 4">
    <name type="scientific">Candidatus Woesebacteria bacterium RIFCSPLOWO2_01_FULL_39_25</name>
    <dbReference type="NCBI Taxonomy" id="1802521"/>
    <lineage>
        <taxon>Bacteria</taxon>
        <taxon>Candidatus Woeseibacteriota</taxon>
    </lineage>
</organism>
<dbReference type="STRING" id="1802521.A2893_05255"/>
<dbReference type="Pfam" id="PF13649">
    <property type="entry name" value="Methyltransf_25"/>
    <property type="match status" value="1"/>
</dbReference>
<dbReference type="EMBL" id="MGHH01000007">
    <property type="protein sequence ID" value="OGM65034.1"/>
    <property type="molecule type" value="Genomic_DNA"/>
</dbReference>
<dbReference type="PANTHER" id="PTHR43861">
    <property type="entry name" value="TRANS-ACONITATE 2-METHYLTRANSFERASE-RELATED"/>
    <property type="match status" value="1"/>
</dbReference>